<feature type="compositionally biased region" description="Polar residues" evidence="1">
    <location>
        <begin position="96"/>
        <end position="107"/>
    </location>
</feature>
<feature type="region of interest" description="Disordered" evidence="1">
    <location>
        <begin position="1"/>
        <end position="117"/>
    </location>
</feature>
<feature type="compositionally biased region" description="Low complexity" evidence="1">
    <location>
        <begin position="1"/>
        <end position="13"/>
    </location>
</feature>
<organism evidence="2 3">
    <name type="scientific">Collybiopsis luxurians FD-317 M1</name>
    <dbReference type="NCBI Taxonomy" id="944289"/>
    <lineage>
        <taxon>Eukaryota</taxon>
        <taxon>Fungi</taxon>
        <taxon>Dikarya</taxon>
        <taxon>Basidiomycota</taxon>
        <taxon>Agaricomycotina</taxon>
        <taxon>Agaricomycetes</taxon>
        <taxon>Agaricomycetidae</taxon>
        <taxon>Agaricales</taxon>
        <taxon>Marasmiineae</taxon>
        <taxon>Omphalotaceae</taxon>
        <taxon>Collybiopsis</taxon>
        <taxon>Collybiopsis luxurians</taxon>
    </lineage>
</organism>
<sequence>MISASTSSSGAKTKTTKRFLDHGDALKLATSIAETQERKSQISVQKRIQQTENKELARKTKSTTKEKLKEIKAQIASNKARAKKSKARKRKRTSPEPASSADTSRANPQPKKRVSFA</sequence>
<dbReference type="Proteomes" id="UP000053593">
    <property type="component" value="Unassembled WGS sequence"/>
</dbReference>
<protein>
    <submittedName>
        <fullName evidence="2">Uncharacterized protein</fullName>
    </submittedName>
</protein>
<evidence type="ECO:0000313" key="2">
    <source>
        <dbReference type="EMBL" id="KIK51751.1"/>
    </source>
</evidence>
<dbReference type="EMBL" id="KN834856">
    <property type="protein sequence ID" value="KIK51751.1"/>
    <property type="molecule type" value="Genomic_DNA"/>
</dbReference>
<feature type="compositionally biased region" description="Basic and acidic residues" evidence="1">
    <location>
        <begin position="52"/>
        <end position="72"/>
    </location>
</feature>
<evidence type="ECO:0000256" key="1">
    <source>
        <dbReference type="SAM" id="MobiDB-lite"/>
    </source>
</evidence>
<proteinExistence type="predicted"/>
<reference evidence="2 3" key="1">
    <citation type="submission" date="2014-04" db="EMBL/GenBank/DDBJ databases">
        <title>Evolutionary Origins and Diversification of the Mycorrhizal Mutualists.</title>
        <authorList>
            <consortium name="DOE Joint Genome Institute"/>
            <consortium name="Mycorrhizal Genomics Consortium"/>
            <person name="Kohler A."/>
            <person name="Kuo A."/>
            <person name="Nagy L.G."/>
            <person name="Floudas D."/>
            <person name="Copeland A."/>
            <person name="Barry K.W."/>
            <person name="Cichocki N."/>
            <person name="Veneault-Fourrey C."/>
            <person name="LaButti K."/>
            <person name="Lindquist E.A."/>
            <person name="Lipzen A."/>
            <person name="Lundell T."/>
            <person name="Morin E."/>
            <person name="Murat C."/>
            <person name="Riley R."/>
            <person name="Ohm R."/>
            <person name="Sun H."/>
            <person name="Tunlid A."/>
            <person name="Henrissat B."/>
            <person name="Grigoriev I.V."/>
            <person name="Hibbett D.S."/>
            <person name="Martin F."/>
        </authorList>
    </citation>
    <scope>NUCLEOTIDE SEQUENCE [LARGE SCALE GENOMIC DNA]</scope>
    <source>
        <strain evidence="2 3">FD-317 M1</strain>
    </source>
</reference>
<accession>A0A0D0BBK1</accession>
<dbReference type="HOGENOM" id="CLU_157400_0_0_1"/>
<keyword evidence="3" id="KW-1185">Reference proteome</keyword>
<evidence type="ECO:0000313" key="3">
    <source>
        <dbReference type="Proteomes" id="UP000053593"/>
    </source>
</evidence>
<feature type="compositionally biased region" description="Basic residues" evidence="1">
    <location>
        <begin position="80"/>
        <end position="92"/>
    </location>
</feature>
<dbReference type="OrthoDB" id="2620452at2759"/>
<gene>
    <name evidence="2" type="ORF">GYMLUDRAFT_50374</name>
</gene>
<name>A0A0D0BBK1_9AGAR</name>
<feature type="compositionally biased region" description="Polar residues" evidence="1">
    <location>
        <begin position="41"/>
        <end position="51"/>
    </location>
</feature>
<dbReference type="AlphaFoldDB" id="A0A0D0BBK1"/>